<evidence type="ECO:0000313" key="3">
    <source>
        <dbReference type="Proteomes" id="UP001370490"/>
    </source>
</evidence>
<dbReference type="PANTHER" id="PTHR20957">
    <property type="entry name" value="RNA-BINDING PROTEIN 48"/>
    <property type="match status" value="1"/>
</dbReference>
<dbReference type="PROSITE" id="PS51257">
    <property type="entry name" value="PROKAR_LIPOPROTEIN"/>
    <property type="match status" value="1"/>
</dbReference>
<accession>A0AAN8Z3P4</accession>
<dbReference type="AlphaFoldDB" id="A0AAN8Z3P4"/>
<dbReference type="GO" id="GO:0005654">
    <property type="term" value="C:nucleoplasm"/>
    <property type="evidence" value="ECO:0007669"/>
    <property type="project" value="TreeGrafter"/>
</dbReference>
<dbReference type="Proteomes" id="UP001370490">
    <property type="component" value="Unassembled WGS sequence"/>
</dbReference>
<gene>
    <name evidence="2" type="ORF">RJ641_011811</name>
</gene>
<dbReference type="EMBL" id="JBAMMX010000018">
    <property type="protein sequence ID" value="KAK6923507.1"/>
    <property type="molecule type" value="Genomic_DNA"/>
</dbReference>
<feature type="region of interest" description="Disordered" evidence="1">
    <location>
        <begin position="93"/>
        <end position="134"/>
    </location>
</feature>
<protein>
    <submittedName>
        <fullName evidence="2">Uncharacterized protein</fullName>
    </submittedName>
</protein>
<organism evidence="2 3">
    <name type="scientific">Dillenia turbinata</name>
    <dbReference type="NCBI Taxonomy" id="194707"/>
    <lineage>
        <taxon>Eukaryota</taxon>
        <taxon>Viridiplantae</taxon>
        <taxon>Streptophyta</taxon>
        <taxon>Embryophyta</taxon>
        <taxon>Tracheophyta</taxon>
        <taxon>Spermatophyta</taxon>
        <taxon>Magnoliopsida</taxon>
        <taxon>eudicotyledons</taxon>
        <taxon>Gunneridae</taxon>
        <taxon>Pentapetalae</taxon>
        <taxon>Dilleniales</taxon>
        <taxon>Dilleniaceae</taxon>
        <taxon>Dillenia</taxon>
    </lineage>
</organism>
<proteinExistence type="predicted"/>
<keyword evidence="3" id="KW-1185">Reference proteome</keyword>
<name>A0AAN8Z3P4_9MAGN</name>
<dbReference type="PANTHER" id="PTHR20957:SF0">
    <property type="entry name" value="RNA-BINDING PROTEIN 48"/>
    <property type="match status" value="1"/>
</dbReference>
<comment type="caution">
    <text evidence="2">The sequence shown here is derived from an EMBL/GenBank/DDBJ whole genome shotgun (WGS) entry which is preliminary data.</text>
</comment>
<evidence type="ECO:0000256" key="1">
    <source>
        <dbReference type="SAM" id="MobiDB-lite"/>
    </source>
</evidence>
<sequence length="259" mass="29240">MPQKSDEPVAVRVYTVCDEFRYLVVWNVLALGCGDDLLRLFSSYREIEECKPMDAEDCEPFIDIYWIKFHFLNNASLFDTKEKLEGRRRKVLARLKPGRSRGPTSHHLITLSEPSLATTSGSTRSSNGLEQSNAWGSVRSQRARFAKQKLDECVFLGNQLHVSYSPHFESLSDTKQKLEGRRREVLARLKCKSRGPTSHHPIALSEPSLATTSRSTGYASYQINSCQKSSSGLEYVSRQNNVVHISPNPISRISSDEIS</sequence>
<dbReference type="InterPro" id="IPR039599">
    <property type="entry name" value="RBM48"/>
</dbReference>
<evidence type="ECO:0000313" key="2">
    <source>
        <dbReference type="EMBL" id="KAK6923507.1"/>
    </source>
</evidence>
<reference evidence="2 3" key="1">
    <citation type="submission" date="2023-12" db="EMBL/GenBank/DDBJ databases">
        <title>A high-quality genome assembly for Dillenia turbinata (Dilleniales).</title>
        <authorList>
            <person name="Chanderbali A."/>
        </authorList>
    </citation>
    <scope>NUCLEOTIDE SEQUENCE [LARGE SCALE GENOMIC DNA]</scope>
    <source>
        <strain evidence="2">LSX21</strain>
        <tissue evidence="2">Leaf</tissue>
    </source>
</reference>
<feature type="compositionally biased region" description="Polar residues" evidence="1">
    <location>
        <begin position="112"/>
        <end position="134"/>
    </location>
</feature>